<dbReference type="Proteomes" id="UP000304382">
    <property type="component" value="Unassembled WGS sequence"/>
</dbReference>
<keyword evidence="1" id="KW-0472">Membrane</keyword>
<feature type="transmembrane region" description="Helical" evidence="1">
    <location>
        <begin position="74"/>
        <end position="92"/>
    </location>
</feature>
<dbReference type="EMBL" id="BIXZ01000003">
    <property type="protein sequence ID" value="GCF14272.1"/>
    <property type="molecule type" value="Genomic_DNA"/>
</dbReference>
<feature type="transmembrane region" description="Helical" evidence="1">
    <location>
        <begin position="33"/>
        <end position="54"/>
    </location>
</feature>
<name>A0A4C2EIR8_9EURY</name>
<gene>
    <name evidence="2" type="ORF">Harman_22070</name>
</gene>
<keyword evidence="1" id="KW-1133">Transmembrane helix</keyword>
<protein>
    <submittedName>
        <fullName evidence="2">Uncharacterized protein</fullName>
    </submittedName>
</protein>
<evidence type="ECO:0000313" key="2">
    <source>
        <dbReference type="EMBL" id="GCF14272.1"/>
    </source>
</evidence>
<sequence length="103" mass="10770">MQTLAYGSLVALSTHDAATPFISILQQIPRLPLIVLSIAAVPAVAITIGLGQALEYAFGVRVTQVDPILVTRGDVLFFVVAAVLSIVVVGIGKKIRAESRSTA</sequence>
<evidence type="ECO:0000256" key="1">
    <source>
        <dbReference type="SAM" id="Phobius"/>
    </source>
</evidence>
<reference evidence="2 3" key="1">
    <citation type="submission" date="2019-02" db="EMBL/GenBank/DDBJ databases">
        <title>Haloarcula mannanilyticum sp. nov., a mannan degrading haloarchaeon isolated from commercial salt.</title>
        <authorList>
            <person name="Enomoto S."/>
            <person name="Shimane Y."/>
            <person name="Kamekura M."/>
            <person name="Ito T."/>
            <person name="Moriya O."/>
            <person name="Ihara K."/>
            <person name="Takahashi-Ando N."/>
            <person name="Fukushima Y."/>
            <person name="Yoshida Y."/>
            <person name="Usama R."/>
            <person name="Takai K."/>
            <person name="Minegishi H."/>
        </authorList>
    </citation>
    <scope>NUCLEOTIDE SEQUENCE [LARGE SCALE GENOMIC DNA]</scope>
    <source>
        <strain evidence="2 3">MD130-1</strain>
    </source>
</reference>
<evidence type="ECO:0000313" key="3">
    <source>
        <dbReference type="Proteomes" id="UP000304382"/>
    </source>
</evidence>
<organism evidence="2 3">
    <name type="scientific">Haloarcula mannanilytica</name>
    <dbReference type="NCBI Taxonomy" id="2509225"/>
    <lineage>
        <taxon>Archaea</taxon>
        <taxon>Methanobacteriati</taxon>
        <taxon>Methanobacteriota</taxon>
        <taxon>Stenosarchaea group</taxon>
        <taxon>Halobacteria</taxon>
        <taxon>Halobacteriales</taxon>
        <taxon>Haloarculaceae</taxon>
        <taxon>Haloarcula</taxon>
    </lineage>
</organism>
<keyword evidence="1" id="KW-0812">Transmembrane</keyword>
<proteinExistence type="predicted"/>
<dbReference type="AlphaFoldDB" id="A0A4C2EIR8"/>
<accession>A0A4C2EIR8</accession>
<keyword evidence="3" id="KW-1185">Reference proteome</keyword>
<comment type="caution">
    <text evidence="2">The sequence shown here is derived from an EMBL/GenBank/DDBJ whole genome shotgun (WGS) entry which is preliminary data.</text>
</comment>